<dbReference type="Gene3D" id="3.20.20.140">
    <property type="entry name" value="Metal-dependent hydrolases"/>
    <property type="match status" value="1"/>
</dbReference>
<dbReference type="EMBL" id="JXUW01000003">
    <property type="protein sequence ID" value="KJE77790.1"/>
    <property type="molecule type" value="Genomic_DNA"/>
</dbReference>
<dbReference type="PANTHER" id="PTHR42924">
    <property type="entry name" value="EXONUCLEASE"/>
    <property type="match status" value="1"/>
</dbReference>
<name>A0A0D8FX48_9ACTN</name>
<dbReference type="GO" id="GO:0004534">
    <property type="term" value="F:5'-3' RNA exonuclease activity"/>
    <property type="evidence" value="ECO:0007669"/>
    <property type="project" value="TreeGrafter"/>
</dbReference>
<reference evidence="2 3" key="1">
    <citation type="submission" date="2015-01" db="EMBL/GenBank/DDBJ databases">
        <title>Draft genome of the acidophilic iron oxidizer Ferrimicrobium acidiphilum strain T23.</title>
        <authorList>
            <person name="Poehlein A."/>
            <person name="Eisen S."/>
            <person name="Schloemann M."/>
            <person name="Johnson B.D."/>
            <person name="Daniel R."/>
            <person name="Muehling M."/>
        </authorList>
    </citation>
    <scope>NUCLEOTIDE SEQUENCE [LARGE SCALE GENOMIC DNA]</scope>
    <source>
        <strain evidence="2 3">T23</strain>
    </source>
</reference>
<dbReference type="Pfam" id="PF13263">
    <property type="entry name" value="PHP_C"/>
    <property type="match status" value="1"/>
</dbReference>
<keyword evidence="3" id="KW-1185">Reference proteome</keyword>
<dbReference type="CDD" id="cd07432">
    <property type="entry name" value="PHP_HisPPase"/>
    <property type="match status" value="1"/>
</dbReference>
<protein>
    <submittedName>
        <fullName evidence="2">Phosphatase YcdX</fullName>
    </submittedName>
</protein>
<dbReference type="SUPFAM" id="SSF89550">
    <property type="entry name" value="PHP domain-like"/>
    <property type="match status" value="1"/>
</dbReference>
<dbReference type="RefSeq" id="WP_081901093.1">
    <property type="nucleotide sequence ID" value="NZ_JQKF01000013.1"/>
</dbReference>
<evidence type="ECO:0000313" key="3">
    <source>
        <dbReference type="Proteomes" id="UP000032336"/>
    </source>
</evidence>
<dbReference type="InterPro" id="IPR052018">
    <property type="entry name" value="PHP_domain"/>
</dbReference>
<dbReference type="GeneID" id="78371852"/>
<dbReference type="eggNOG" id="COG0613">
    <property type="taxonomic scope" value="Bacteria"/>
</dbReference>
<dbReference type="SMART" id="SM00481">
    <property type="entry name" value="POLIIIAc"/>
    <property type="match status" value="1"/>
</dbReference>
<dbReference type="GO" id="GO:0035312">
    <property type="term" value="F:5'-3' DNA exonuclease activity"/>
    <property type="evidence" value="ECO:0007669"/>
    <property type="project" value="TreeGrafter"/>
</dbReference>
<gene>
    <name evidence="2" type="primary">ycdX</name>
    <name evidence="2" type="ORF">FEAC_05390</name>
</gene>
<sequence>MHTTGWVTVIRIDLHTHTYRSGDAKTPLLEFAECAIGLDLIAITDHHDLYAAGILREQFSLPVIQGEEINTGQGEVIGLYLTESIPRLLGLAETCKRIRDQHGLVYVPHPTDTSRHAIGIERLANLCQRNLVDIIEVGNSKSAQIDRQAEVLARSFELPVVAASDAHVAEAIGSSFTTISRLPNDASELVTLLLNSSYHHQAFDPVRDATRTIILPSNSGKS</sequence>
<accession>A0A0D8FX48</accession>
<comment type="caution">
    <text evidence="2">The sequence shown here is derived from an EMBL/GenBank/DDBJ whole genome shotgun (WGS) entry which is preliminary data.</text>
</comment>
<dbReference type="InterPro" id="IPR016195">
    <property type="entry name" value="Pol/histidinol_Pase-like"/>
</dbReference>
<organism evidence="2 3">
    <name type="scientific">Ferrimicrobium acidiphilum DSM 19497</name>
    <dbReference type="NCBI Taxonomy" id="1121877"/>
    <lineage>
        <taxon>Bacteria</taxon>
        <taxon>Bacillati</taxon>
        <taxon>Actinomycetota</taxon>
        <taxon>Acidimicrobiia</taxon>
        <taxon>Acidimicrobiales</taxon>
        <taxon>Acidimicrobiaceae</taxon>
        <taxon>Ferrimicrobium</taxon>
    </lineage>
</organism>
<dbReference type="STRING" id="1121877.FEAC_05390"/>
<dbReference type="AlphaFoldDB" id="A0A0D8FX48"/>
<evidence type="ECO:0000259" key="1">
    <source>
        <dbReference type="SMART" id="SM00481"/>
    </source>
</evidence>
<dbReference type="OrthoDB" id="9804333at2"/>
<feature type="domain" description="Polymerase/histidinol phosphatase N-terminal" evidence="1">
    <location>
        <begin position="12"/>
        <end position="73"/>
    </location>
</feature>
<dbReference type="Proteomes" id="UP000032336">
    <property type="component" value="Unassembled WGS sequence"/>
</dbReference>
<proteinExistence type="predicted"/>
<dbReference type="PANTHER" id="PTHR42924:SF3">
    <property type="entry name" value="POLYMERASE_HISTIDINOL PHOSPHATASE N-TERMINAL DOMAIN-CONTAINING PROTEIN"/>
    <property type="match status" value="1"/>
</dbReference>
<evidence type="ECO:0000313" key="2">
    <source>
        <dbReference type="EMBL" id="KJE77790.1"/>
    </source>
</evidence>
<dbReference type="InterPro" id="IPR003141">
    <property type="entry name" value="Pol/His_phosphatase_N"/>
</dbReference>